<evidence type="ECO:0000313" key="2">
    <source>
        <dbReference type="Proteomes" id="UP000183208"/>
    </source>
</evidence>
<dbReference type="OrthoDB" id="9776955at2"/>
<dbReference type="InterPro" id="IPR007487">
    <property type="entry name" value="ABC_transpt-TYRBP-like"/>
</dbReference>
<protein>
    <submittedName>
        <fullName evidence="1">Putative ABC transport system substrate-binding protein</fullName>
    </submittedName>
</protein>
<evidence type="ECO:0000313" key="1">
    <source>
        <dbReference type="EMBL" id="SED86419.1"/>
    </source>
</evidence>
<proteinExistence type="predicted"/>
<dbReference type="EMBL" id="FNTI01000001">
    <property type="protein sequence ID" value="SED86419.1"/>
    <property type="molecule type" value="Genomic_DNA"/>
</dbReference>
<dbReference type="PANTHER" id="PTHR35271">
    <property type="entry name" value="ABC TRANSPORTER, SUBSTRATE-BINDING LIPOPROTEIN-RELATED"/>
    <property type="match status" value="1"/>
</dbReference>
<dbReference type="AlphaFoldDB" id="A0A1H5E5Q7"/>
<dbReference type="Proteomes" id="UP000183208">
    <property type="component" value="Unassembled WGS sequence"/>
</dbReference>
<gene>
    <name evidence="1" type="ORF">SAMN05444171_5443</name>
</gene>
<dbReference type="CDD" id="cd06325">
    <property type="entry name" value="PBP1_ABC_unchar_transporter"/>
    <property type="match status" value="1"/>
</dbReference>
<accession>A0A1H5E5Q7</accession>
<name>A0A1H5E5Q7_9BRAD</name>
<dbReference type="InterPro" id="IPR028082">
    <property type="entry name" value="Peripla_BP_I"/>
</dbReference>
<dbReference type="PANTHER" id="PTHR35271:SF1">
    <property type="entry name" value="ABC TRANSPORTER, SUBSTRATE-BINDING LIPOPROTEIN"/>
    <property type="match status" value="1"/>
</dbReference>
<dbReference type="SUPFAM" id="SSF53822">
    <property type="entry name" value="Periplasmic binding protein-like I"/>
    <property type="match status" value="1"/>
</dbReference>
<sequence>MRRREFIGLLGGAVAWPLAAHGQQPASRIIGVLGFGSIEAARTGFVPTQRRLVEMGYVEGRNLSIEYRGANGRENRLAELAAELVQRRVDAIVVFAGQSIVAAKAATTSIPILFFTGFDPVQSGFVASLNRPGGNATGISVLNTELLAKRLQVLCELMPSAKSIAFLYSPTGLVSGGDSIGNELASAAEALAVKLSPVEARHADDFEAAFATMANARPDAVLVSADALMFQNRATLVRLAARHRLPAAYPIREFVAGGGLMSYGTNYSEAYRQVGEYVGRVLNGEKPENLPVQRVTKLELVINITTAKALGLTVPLALVARADELIE</sequence>
<reference evidence="1 2" key="1">
    <citation type="submission" date="2016-10" db="EMBL/GenBank/DDBJ databases">
        <authorList>
            <person name="de Groot N.N."/>
        </authorList>
    </citation>
    <scope>NUCLEOTIDE SEQUENCE [LARGE SCALE GENOMIC DNA]</scope>
    <source>
        <strain evidence="1 2">GAS522</strain>
    </source>
</reference>
<dbReference type="RefSeq" id="WP_074825568.1">
    <property type="nucleotide sequence ID" value="NZ_FNTI01000001.1"/>
</dbReference>
<dbReference type="Gene3D" id="3.40.50.2300">
    <property type="match status" value="2"/>
</dbReference>
<dbReference type="Pfam" id="PF04392">
    <property type="entry name" value="ABC_sub_bind"/>
    <property type="match status" value="1"/>
</dbReference>
<organism evidence="1 2">
    <name type="scientific">Bradyrhizobium lablabi</name>
    <dbReference type="NCBI Taxonomy" id="722472"/>
    <lineage>
        <taxon>Bacteria</taxon>
        <taxon>Pseudomonadati</taxon>
        <taxon>Pseudomonadota</taxon>
        <taxon>Alphaproteobacteria</taxon>
        <taxon>Hyphomicrobiales</taxon>
        <taxon>Nitrobacteraceae</taxon>
        <taxon>Bradyrhizobium</taxon>
    </lineage>
</organism>